<dbReference type="InterPro" id="IPR052533">
    <property type="entry name" value="WalJ/YycJ-like"/>
</dbReference>
<dbReference type="PANTHER" id="PTHR47619:SF1">
    <property type="entry name" value="EXODEOXYRIBONUCLEASE WALJ"/>
    <property type="match status" value="1"/>
</dbReference>
<dbReference type="Proteomes" id="UP000514720">
    <property type="component" value="Chromosome"/>
</dbReference>
<dbReference type="Pfam" id="PF12706">
    <property type="entry name" value="Lactamase_B_2"/>
    <property type="match status" value="1"/>
</dbReference>
<dbReference type="SMART" id="SM00849">
    <property type="entry name" value="Lactamase_B"/>
    <property type="match status" value="1"/>
</dbReference>
<name>A0A7L7KP19_9MOLU</name>
<dbReference type="SUPFAM" id="SSF56281">
    <property type="entry name" value="Metallo-hydrolase/oxidoreductase"/>
    <property type="match status" value="1"/>
</dbReference>
<evidence type="ECO:0000313" key="3">
    <source>
        <dbReference type="Proteomes" id="UP000514720"/>
    </source>
</evidence>
<dbReference type="KEGG" id="xcl:G4Z02_01400"/>
<sequence>MKWTILASGSGGNTTYLESNGVKLLIDCGITYRQITTRLKAHNHSIDPLDAVLITHEHGDHIKGLDVTMKRHNATTYMTKDTYDGLPWRVKDNVDPTKIEIITPYEPFFINHLKITPISISHDASDAVGYVIEDEDKKLVYVTDIGYLPKRDYELFTGADAYIFESNYDVTMLFTSSRPFYLKQRIDSVKGHMSNNDSAYNLAQLVRTNTKYIILAHRSRECNTDELVLQTYQDVFADYGLTLSDYEVCVAKQDIPTKLFKL</sequence>
<proteinExistence type="predicted"/>
<dbReference type="AlphaFoldDB" id="A0A7L7KP19"/>
<dbReference type="EMBL" id="CP048914">
    <property type="protein sequence ID" value="QMS84453.1"/>
    <property type="molecule type" value="Genomic_DNA"/>
</dbReference>
<dbReference type="GO" id="GO:0016787">
    <property type="term" value="F:hydrolase activity"/>
    <property type="evidence" value="ECO:0007669"/>
    <property type="project" value="UniProtKB-KW"/>
</dbReference>
<organism evidence="2 3">
    <name type="scientific">Candidatus Xianfuyuplasma coldseepsis</name>
    <dbReference type="NCBI Taxonomy" id="2782163"/>
    <lineage>
        <taxon>Bacteria</taxon>
        <taxon>Bacillati</taxon>
        <taxon>Mycoplasmatota</taxon>
        <taxon>Mollicutes</taxon>
        <taxon>Candidatus Izemoplasmatales</taxon>
        <taxon>Candidatus Izemoplasmataceae</taxon>
        <taxon>Candidatus Xianfuyuplasma</taxon>
    </lineage>
</organism>
<reference evidence="2 3" key="1">
    <citation type="submission" date="2020-02" db="EMBL/GenBank/DDBJ databases">
        <authorList>
            <person name="Zheng R.K."/>
            <person name="Sun C.M."/>
        </authorList>
    </citation>
    <scope>NUCLEOTIDE SEQUENCE [LARGE SCALE GENOMIC DNA]</scope>
    <source>
        <strain evidence="3">zrk13</strain>
    </source>
</reference>
<dbReference type="Gene3D" id="3.60.15.10">
    <property type="entry name" value="Ribonuclease Z/Hydroxyacylglutathione hydrolase-like"/>
    <property type="match status" value="1"/>
</dbReference>
<accession>A0A7L7KP19</accession>
<protein>
    <submittedName>
        <fullName evidence="2">MBL fold metallo-hydrolase</fullName>
    </submittedName>
</protein>
<dbReference type="InterPro" id="IPR001279">
    <property type="entry name" value="Metallo-B-lactamas"/>
</dbReference>
<gene>
    <name evidence="2" type="ORF">G4Z02_01400</name>
</gene>
<keyword evidence="2" id="KW-0378">Hydrolase</keyword>
<evidence type="ECO:0000313" key="2">
    <source>
        <dbReference type="EMBL" id="QMS84453.1"/>
    </source>
</evidence>
<dbReference type="RefSeq" id="WP_258878066.1">
    <property type="nucleotide sequence ID" value="NZ_CP048914.1"/>
</dbReference>
<evidence type="ECO:0000259" key="1">
    <source>
        <dbReference type="SMART" id="SM00849"/>
    </source>
</evidence>
<keyword evidence="3" id="KW-1185">Reference proteome</keyword>
<feature type="domain" description="Metallo-beta-lactamase" evidence="1">
    <location>
        <begin position="11"/>
        <end position="192"/>
    </location>
</feature>
<dbReference type="InterPro" id="IPR036866">
    <property type="entry name" value="RibonucZ/Hydroxyglut_hydro"/>
</dbReference>
<dbReference type="PANTHER" id="PTHR47619">
    <property type="entry name" value="METALLO-HYDROLASE YYCJ-RELATED"/>
    <property type="match status" value="1"/>
</dbReference>